<dbReference type="EMBL" id="CH479199">
    <property type="protein sequence ID" value="EDW29514.1"/>
    <property type="molecule type" value="Genomic_DNA"/>
</dbReference>
<reference evidence="2 3" key="1">
    <citation type="journal article" date="2007" name="Nature">
        <title>Evolution of genes and genomes on the Drosophila phylogeny.</title>
        <authorList>
            <consortium name="Drosophila 12 Genomes Consortium"/>
            <person name="Clark A.G."/>
            <person name="Eisen M.B."/>
            <person name="Smith D.R."/>
            <person name="Bergman C.M."/>
            <person name="Oliver B."/>
            <person name="Markow T.A."/>
            <person name="Kaufman T.C."/>
            <person name="Kellis M."/>
            <person name="Gelbart W."/>
            <person name="Iyer V.N."/>
            <person name="Pollard D.A."/>
            <person name="Sackton T.B."/>
            <person name="Larracuente A.M."/>
            <person name="Singh N.D."/>
            <person name="Abad J.P."/>
            <person name="Abt D.N."/>
            <person name="Adryan B."/>
            <person name="Aguade M."/>
            <person name="Akashi H."/>
            <person name="Anderson W.W."/>
            <person name="Aquadro C.F."/>
            <person name="Ardell D.H."/>
            <person name="Arguello R."/>
            <person name="Artieri C.G."/>
            <person name="Barbash D.A."/>
            <person name="Barker D."/>
            <person name="Barsanti P."/>
            <person name="Batterham P."/>
            <person name="Batzoglou S."/>
            <person name="Begun D."/>
            <person name="Bhutkar A."/>
            <person name="Blanco E."/>
            <person name="Bosak S.A."/>
            <person name="Bradley R.K."/>
            <person name="Brand A.D."/>
            <person name="Brent M.R."/>
            <person name="Brooks A.N."/>
            <person name="Brown R.H."/>
            <person name="Butlin R.K."/>
            <person name="Caggese C."/>
            <person name="Calvi B.R."/>
            <person name="Bernardo de Carvalho A."/>
            <person name="Caspi A."/>
            <person name="Castrezana S."/>
            <person name="Celniker S.E."/>
            <person name="Chang J.L."/>
            <person name="Chapple C."/>
            <person name="Chatterji S."/>
            <person name="Chinwalla A."/>
            <person name="Civetta A."/>
            <person name="Clifton S.W."/>
            <person name="Comeron J.M."/>
            <person name="Costello J.C."/>
            <person name="Coyne J.A."/>
            <person name="Daub J."/>
            <person name="David R.G."/>
            <person name="Delcher A.L."/>
            <person name="Delehaunty K."/>
            <person name="Do C.B."/>
            <person name="Ebling H."/>
            <person name="Edwards K."/>
            <person name="Eickbush T."/>
            <person name="Evans J.D."/>
            <person name="Filipski A."/>
            <person name="Findeiss S."/>
            <person name="Freyhult E."/>
            <person name="Fulton L."/>
            <person name="Fulton R."/>
            <person name="Garcia A.C."/>
            <person name="Gardiner A."/>
            <person name="Garfield D.A."/>
            <person name="Garvin B.E."/>
            <person name="Gibson G."/>
            <person name="Gilbert D."/>
            <person name="Gnerre S."/>
            <person name="Godfrey J."/>
            <person name="Good R."/>
            <person name="Gotea V."/>
            <person name="Gravely B."/>
            <person name="Greenberg A.J."/>
            <person name="Griffiths-Jones S."/>
            <person name="Gross S."/>
            <person name="Guigo R."/>
            <person name="Gustafson E.A."/>
            <person name="Haerty W."/>
            <person name="Hahn M.W."/>
            <person name="Halligan D.L."/>
            <person name="Halpern A.L."/>
            <person name="Halter G.M."/>
            <person name="Han M.V."/>
            <person name="Heger A."/>
            <person name="Hillier L."/>
            <person name="Hinrichs A.S."/>
            <person name="Holmes I."/>
            <person name="Hoskins R.A."/>
            <person name="Hubisz M.J."/>
            <person name="Hultmark D."/>
            <person name="Huntley M.A."/>
            <person name="Jaffe D.B."/>
            <person name="Jagadeeshan S."/>
            <person name="Jeck W.R."/>
            <person name="Johnson J."/>
            <person name="Jones C.D."/>
            <person name="Jordan W.C."/>
            <person name="Karpen G.H."/>
            <person name="Kataoka E."/>
            <person name="Keightley P.D."/>
            <person name="Kheradpour P."/>
            <person name="Kirkness E.F."/>
            <person name="Koerich L.B."/>
            <person name="Kristiansen K."/>
            <person name="Kudrna D."/>
            <person name="Kulathinal R.J."/>
            <person name="Kumar S."/>
            <person name="Kwok R."/>
            <person name="Lander E."/>
            <person name="Langley C.H."/>
            <person name="Lapoint R."/>
            <person name="Lazzaro B.P."/>
            <person name="Lee S.J."/>
            <person name="Levesque L."/>
            <person name="Li R."/>
            <person name="Lin C.F."/>
            <person name="Lin M.F."/>
            <person name="Lindblad-Toh K."/>
            <person name="Llopart A."/>
            <person name="Long M."/>
            <person name="Low L."/>
            <person name="Lozovsky E."/>
            <person name="Lu J."/>
            <person name="Luo M."/>
            <person name="Machado C.A."/>
            <person name="Makalowski W."/>
            <person name="Marzo M."/>
            <person name="Matsuda M."/>
            <person name="Matzkin L."/>
            <person name="McAllister B."/>
            <person name="McBride C.S."/>
            <person name="McKernan B."/>
            <person name="McKernan K."/>
            <person name="Mendez-Lago M."/>
            <person name="Minx P."/>
            <person name="Mollenhauer M.U."/>
            <person name="Montooth K."/>
            <person name="Mount S.M."/>
            <person name="Mu X."/>
            <person name="Myers E."/>
            <person name="Negre B."/>
            <person name="Newfeld S."/>
            <person name="Nielsen R."/>
            <person name="Noor M.A."/>
            <person name="O'Grady P."/>
            <person name="Pachter L."/>
            <person name="Papaceit M."/>
            <person name="Parisi M.J."/>
            <person name="Parisi M."/>
            <person name="Parts L."/>
            <person name="Pedersen J.S."/>
            <person name="Pesole G."/>
            <person name="Phillippy A.M."/>
            <person name="Ponting C.P."/>
            <person name="Pop M."/>
            <person name="Porcelli D."/>
            <person name="Powell J.R."/>
            <person name="Prohaska S."/>
            <person name="Pruitt K."/>
            <person name="Puig M."/>
            <person name="Quesneville H."/>
            <person name="Ram K.R."/>
            <person name="Rand D."/>
            <person name="Rasmussen M.D."/>
            <person name="Reed L.K."/>
            <person name="Reenan R."/>
            <person name="Reily A."/>
            <person name="Remington K.A."/>
            <person name="Rieger T.T."/>
            <person name="Ritchie M.G."/>
            <person name="Robin C."/>
            <person name="Rogers Y.H."/>
            <person name="Rohde C."/>
            <person name="Rozas J."/>
            <person name="Rubenfield M.J."/>
            <person name="Ruiz A."/>
            <person name="Russo S."/>
            <person name="Salzberg S.L."/>
            <person name="Sanchez-Gracia A."/>
            <person name="Saranga D.J."/>
            <person name="Sato H."/>
            <person name="Schaeffer S.W."/>
            <person name="Schatz M.C."/>
            <person name="Schlenke T."/>
            <person name="Schwartz R."/>
            <person name="Segarra C."/>
            <person name="Singh R.S."/>
            <person name="Sirot L."/>
            <person name="Sirota M."/>
            <person name="Sisneros N.B."/>
            <person name="Smith C.D."/>
            <person name="Smith T.F."/>
            <person name="Spieth J."/>
            <person name="Stage D.E."/>
            <person name="Stark A."/>
            <person name="Stephan W."/>
            <person name="Strausberg R.L."/>
            <person name="Strempel S."/>
            <person name="Sturgill D."/>
            <person name="Sutton G."/>
            <person name="Sutton G.G."/>
            <person name="Tao W."/>
            <person name="Teichmann S."/>
            <person name="Tobari Y.N."/>
            <person name="Tomimura Y."/>
            <person name="Tsolas J.M."/>
            <person name="Valente V.L."/>
            <person name="Venter E."/>
            <person name="Venter J.C."/>
            <person name="Vicario S."/>
            <person name="Vieira F.G."/>
            <person name="Vilella A.J."/>
            <person name="Villasante A."/>
            <person name="Walenz B."/>
            <person name="Wang J."/>
            <person name="Wasserman M."/>
            <person name="Watts T."/>
            <person name="Wilson D."/>
            <person name="Wilson R.K."/>
            <person name="Wing R.A."/>
            <person name="Wolfner M.F."/>
            <person name="Wong A."/>
            <person name="Wong G.K."/>
            <person name="Wu C.I."/>
            <person name="Wu G."/>
            <person name="Yamamoto D."/>
            <person name="Yang H.P."/>
            <person name="Yang S.P."/>
            <person name="Yorke J.A."/>
            <person name="Yoshida K."/>
            <person name="Zdobnov E."/>
            <person name="Zhang P."/>
            <person name="Zhang Y."/>
            <person name="Zimin A.V."/>
            <person name="Baldwin J."/>
            <person name="Abdouelleil A."/>
            <person name="Abdulkadir J."/>
            <person name="Abebe A."/>
            <person name="Abera B."/>
            <person name="Abreu J."/>
            <person name="Acer S.C."/>
            <person name="Aftuck L."/>
            <person name="Alexander A."/>
            <person name="An P."/>
            <person name="Anderson E."/>
            <person name="Anderson S."/>
            <person name="Arachi H."/>
            <person name="Azer M."/>
            <person name="Bachantsang P."/>
            <person name="Barry A."/>
            <person name="Bayul T."/>
            <person name="Berlin A."/>
            <person name="Bessette D."/>
            <person name="Bloom T."/>
            <person name="Blye J."/>
            <person name="Boguslavskiy L."/>
            <person name="Bonnet C."/>
            <person name="Boukhgalter B."/>
            <person name="Bourzgui I."/>
            <person name="Brown A."/>
            <person name="Cahill P."/>
            <person name="Channer S."/>
            <person name="Cheshatsang Y."/>
            <person name="Chuda L."/>
            <person name="Citroen M."/>
            <person name="Collymore A."/>
            <person name="Cooke P."/>
            <person name="Costello M."/>
            <person name="D'Aco K."/>
            <person name="Daza R."/>
            <person name="De Haan G."/>
            <person name="DeGray S."/>
            <person name="DeMaso C."/>
            <person name="Dhargay N."/>
            <person name="Dooley K."/>
            <person name="Dooley E."/>
            <person name="Doricent M."/>
            <person name="Dorje P."/>
            <person name="Dorjee K."/>
            <person name="Dupes A."/>
            <person name="Elong R."/>
            <person name="Falk J."/>
            <person name="Farina A."/>
            <person name="Faro S."/>
            <person name="Ferguson D."/>
            <person name="Fisher S."/>
            <person name="Foley C.D."/>
            <person name="Franke A."/>
            <person name="Friedrich D."/>
            <person name="Gadbois L."/>
            <person name="Gearin G."/>
            <person name="Gearin C.R."/>
            <person name="Giannoukos G."/>
            <person name="Goode T."/>
            <person name="Graham J."/>
            <person name="Grandbois E."/>
            <person name="Grewal S."/>
            <person name="Gyaltsen K."/>
            <person name="Hafez N."/>
            <person name="Hagos B."/>
            <person name="Hall J."/>
            <person name="Henson C."/>
            <person name="Hollinger A."/>
            <person name="Honan T."/>
            <person name="Huard M.D."/>
            <person name="Hughes L."/>
            <person name="Hurhula B."/>
            <person name="Husby M.E."/>
            <person name="Kamat A."/>
            <person name="Kanga B."/>
            <person name="Kashin S."/>
            <person name="Khazanovich D."/>
            <person name="Kisner P."/>
            <person name="Lance K."/>
            <person name="Lara M."/>
            <person name="Lee W."/>
            <person name="Lennon N."/>
            <person name="Letendre F."/>
            <person name="LeVine R."/>
            <person name="Lipovsky A."/>
            <person name="Liu X."/>
            <person name="Liu J."/>
            <person name="Liu S."/>
            <person name="Lokyitsang T."/>
            <person name="Lokyitsang Y."/>
            <person name="Lubonja R."/>
            <person name="Lui A."/>
            <person name="MacDonald P."/>
            <person name="Magnisalis V."/>
            <person name="Maru K."/>
            <person name="Matthews C."/>
            <person name="McCusker W."/>
            <person name="McDonough S."/>
            <person name="Mehta T."/>
            <person name="Meldrim J."/>
            <person name="Meneus L."/>
            <person name="Mihai O."/>
            <person name="Mihalev A."/>
            <person name="Mihova T."/>
            <person name="Mittelman R."/>
            <person name="Mlenga V."/>
            <person name="Montmayeur A."/>
            <person name="Mulrain L."/>
            <person name="Navidi A."/>
            <person name="Naylor J."/>
            <person name="Negash T."/>
            <person name="Nguyen T."/>
            <person name="Nguyen N."/>
            <person name="Nicol R."/>
            <person name="Norbu C."/>
            <person name="Norbu N."/>
            <person name="Novod N."/>
            <person name="O'Neill B."/>
            <person name="Osman S."/>
            <person name="Markiewicz E."/>
            <person name="Oyono O.L."/>
            <person name="Patti C."/>
            <person name="Phunkhang P."/>
            <person name="Pierre F."/>
            <person name="Priest M."/>
            <person name="Raghuraman S."/>
            <person name="Rege F."/>
            <person name="Reyes R."/>
            <person name="Rise C."/>
            <person name="Rogov P."/>
            <person name="Ross K."/>
            <person name="Ryan E."/>
            <person name="Settipalli S."/>
            <person name="Shea T."/>
            <person name="Sherpa N."/>
            <person name="Shi L."/>
            <person name="Shih D."/>
            <person name="Sparrow T."/>
            <person name="Spaulding J."/>
            <person name="Stalker J."/>
            <person name="Stange-Thomann N."/>
            <person name="Stavropoulos S."/>
            <person name="Stone C."/>
            <person name="Strader C."/>
            <person name="Tesfaye S."/>
            <person name="Thomson T."/>
            <person name="Thoulutsang Y."/>
            <person name="Thoulutsang D."/>
            <person name="Topham K."/>
            <person name="Topping I."/>
            <person name="Tsamla T."/>
            <person name="Vassiliev H."/>
            <person name="Vo A."/>
            <person name="Wangchuk T."/>
            <person name="Wangdi T."/>
            <person name="Weiand M."/>
            <person name="Wilkinson J."/>
            <person name="Wilson A."/>
            <person name="Yadav S."/>
            <person name="Young G."/>
            <person name="Yu Q."/>
            <person name="Zembek L."/>
            <person name="Zhong D."/>
            <person name="Zimmer A."/>
            <person name="Zwirko Z."/>
            <person name="Jaffe D.B."/>
            <person name="Alvarez P."/>
            <person name="Brockman W."/>
            <person name="Butler J."/>
            <person name="Chin C."/>
            <person name="Gnerre S."/>
            <person name="Grabherr M."/>
            <person name="Kleber M."/>
            <person name="Mauceli E."/>
            <person name="MacCallum I."/>
        </authorList>
    </citation>
    <scope>NUCLEOTIDE SEQUENCE [LARGE SCALE GENOMIC DNA]</scope>
    <source>
        <strain evidence="3">MSH-3 / Tucson 14011-0111.49</strain>
    </source>
</reference>
<dbReference type="HOGENOM" id="CLU_2123608_0_0_1"/>
<feature type="region of interest" description="Disordered" evidence="1">
    <location>
        <begin position="1"/>
        <end position="54"/>
    </location>
</feature>
<feature type="compositionally biased region" description="Acidic residues" evidence="1">
    <location>
        <begin position="37"/>
        <end position="48"/>
    </location>
</feature>
<keyword evidence="3" id="KW-1185">Reference proteome</keyword>
<dbReference type="AlphaFoldDB" id="B4GZT7"/>
<evidence type="ECO:0000256" key="1">
    <source>
        <dbReference type="SAM" id="MobiDB-lite"/>
    </source>
</evidence>
<gene>
    <name evidence="2" type="primary">Dper\GL22726</name>
    <name evidence="2" type="ORF">Dper_GL22726</name>
</gene>
<dbReference type="Proteomes" id="UP000008744">
    <property type="component" value="Unassembled WGS sequence"/>
</dbReference>
<feature type="region of interest" description="Disordered" evidence="1">
    <location>
        <begin position="91"/>
        <end position="114"/>
    </location>
</feature>
<proteinExistence type="predicted"/>
<organism evidence="3">
    <name type="scientific">Drosophila persimilis</name>
    <name type="common">Fruit fly</name>
    <dbReference type="NCBI Taxonomy" id="7234"/>
    <lineage>
        <taxon>Eukaryota</taxon>
        <taxon>Metazoa</taxon>
        <taxon>Ecdysozoa</taxon>
        <taxon>Arthropoda</taxon>
        <taxon>Hexapoda</taxon>
        <taxon>Insecta</taxon>
        <taxon>Pterygota</taxon>
        <taxon>Neoptera</taxon>
        <taxon>Endopterygota</taxon>
        <taxon>Diptera</taxon>
        <taxon>Brachycera</taxon>
        <taxon>Muscomorpha</taxon>
        <taxon>Ephydroidea</taxon>
        <taxon>Drosophilidae</taxon>
        <taxon>Drosophila</taxon>
        <taxon>Sophophora</taxon>
    </lineage>
</organism>
<accession>B4GZT7</accession>
<feature type="compositionally biased region" description="Basic and acidic residues" evidence="1">
    <location>
        <begin position="104"/>
        <end position="114"/>
    </location>
</feature>
<sequence>MTNSPANMQLPLAPAAPPTQRTKSGRMEQSSSCPPESESELESELEPEPESRSMIPKKLIEFEASVYKPCKLDLLKKLRYRTVREMRIMLNGGSSYRCHGPPQRRSDGKDASLP</sequence>
<evidence type="ECO:0000313" key="3">
    <source>
        <dbReference type="Proteomes" id="UP000008744"/>
    </source>
</evidence>
<protein>
    <submittedName>
        <fullName evidence="2">GL22726</fullName>
    </submittedName>
</protein>
<name>B4GZT7_DROPE</name>
<evidence type="ECO:0000313" key="2">
    <source>
        <dbReference type="EMBL" id="EDW29514.1"/>
    </source>
</evidence>